<dbReference type="Proteomes" id="UP000217790">
    <property type="component" value="Unassembled WGS sequence"/>
</dbReference>
<organism evidence="2 3">
    <name type="scientific">Armillaria gallica</name>
    <name type="common">Bulbous honey fungus</name>
    <name type="synonym">Armillaria bulbosa</name>
    <dbReference type="NCBI Taxonomy" id="47427"/>
    <lineage>
        <taxon>Eukaryota</taxon>
        <taxon>Fungi</taxon>
        <taxon>Dikarya</taxon>
        <taxon>Basidiomycota</taxon>
        <taxon>Agaricomycotina</taxon>
        <taxon>Agaricomycetes</taxon>
        <taxon>Agaricomycetidae</taxon>
        <taxon>Agaricales</taxon>
        <taxon>Marasmiineae</taxon>
        <taxon>Physalacriaceae</taxon>
        <taxon>Armillaria</taxon>
    </lineage>
</organism>
<dbReference type="InParanoid" id="A0A2H3D0U0"/>
<evidence type="ECO:0000313" key="2">
    <source>
        <dbReference type="EMBL" id="PBK85042.1"/>
    </source>
</evidence>
<dbReference type="AlphaFoldDB" id="A0A2H3D0U0"/>
<proteinExistence type="predicted"/>
<feature type="region of interest" description="Disordered" evidence="1">
    <location>
        <begin position="123"/>
        <end position="142"/>
    </location>
</feature>
<evidence type="ECO:0000256" key="1">
    <source>
        <dbReference type="SAM" id="MobiDB-lite"/>
    </source>
</evidence>
<gene>
    <name evidence="2" type="ORF">ARMGADRAFT_1087725</name>
</gene>
<protein>
    <submittedName>
        <fullName evidence="2">Uncharacterized protein</fullName>
    </submittedName>
</protein>
<name>A0A2H3D0U0_ARMGA</name>
<sequence>MKFLFDPHQLDIPGYVVISEREYNKTRFLGHQILFQRETAKEKAIQRRLDKKAGLLWKDSADSHADRYAYGANTFDGFLSGSDDDLPEFIEGSAGSVDAEGDPDPDHGKGVEGDKGGLLYYVDTEGDKTDANGDSAMKNASN</sequence>
<accession>A0A2H3D0U0</accession>
<feature type="region of interest" description="Disordered" evidence="1">
    <location>
        <begin position="86"/>
        <end position="116"/>
    </location>
</feature>
<feature type="compositionally biased region" description="Basic and acidic residues" evidence="1">
    <location>
        <begin position="104"/>
        <end position="115"/>
    </location>
</feature>
<evidence type="ECO:0000313" key="3">
    <source>
        <dbReference type="Proteomes" id="UP000217790"/>
    </source>
</evidence>
<reference evidence="3" key="1">
    <citation type="journal article" date="2017" name="Nat. Ecol. Evol.">
        <title>Genome expansion and lineage-specific genetic innovations in the forest pathogenic fungi Armillaria.</title>
        <authorList>
            <person name="Sipos G."/>
            <person name="Prasanna A.N."/>
            <person name="Walter M.C."/>
            <person name="O'Connor E."/>
            <person name="Balint B."/>
            <person name="Krizsan K."/>
            <person name="Kiss B."/>
            <person name="Hess J."/>
            <person name="Varga T."/>
            <person name="Slot J."/>
            <person name="Riley R."/>
            <person name="Boka B."/>
            <person name="Rigling D."/>
            <person name="Barry K."/>
            <person name="Lee J."/>
            <person name="Mihaltcheva S."/>
            <person name="LaButti K."/>
            <person name="Lipzen A."/>
            <person name="Waldron R."/>
            <person name="Moloney N.M."/>
            <person name="Sperisen C."/>
            <person name="Kredics L."/>
            <person name="Vagvoelgyi C."/>
            <person name="Patrignani A."/>
            <person name="Fitzpatrick D."/>
            <person name="Nagy I."/>
            <person name="Doyle S."/>
            <person name="Anderson J.B."/>
            <person name="Grigoriev I.V."/>
            <person name="Gueldener U."/>
            <person name="Muensterkoetter M."/>
            <person name="Nagy L.G."/>
        </authorList>
    </citation>
    <scope>NUCLEOTIDE SEQUENCE [LARGE SCALE GENOMIC DNA]</scope>
    <source>
        <strain evidence="3">Ar21-2</strain>
    </source>
</reference>
<keyword evidence="3" id="KW-1185">Reference proteome</keyword>
<dbReference type="EMBL" id="KZ293693">
    <property type="protein sequence ID" value="PBK85042.1"/>
    <property type="molecule type" value="Genomic_DNA"/>
</dbReference>